<evidence type="ECO:0000313" key="6">
    <source>
        <dbReference type="Proteomes" id="UP000199695"/>
    </source>
</evidence>
<dbReference type="GO" id="GO:0005886">
    <property type="term" value="C:plasma membrane"/>
    <property type="evidence" value="ECO:0007669"/>
    <property type="project" value="TreeGrafter"/>
</dbReference>
<dbReference type="RefSeq" id="WP_089973003.1">
    <property type="nucleotide sequence ID" value="NZ_FOCQ01000021.1"/>
</dbReference>
<dbReference type="OrthoDB" id="9791546at2"/>
<dbReference type="GO" id="GO:0098796">
    <property type="term" value="C:membrane protein complex"/>
    <property type="evidence" value="ECO:0007669"/>
    <property type="project" value="UniProtKB-ARBA"/>
</dbReference>
<dbReference type="SUPFAM" id="SSF52540">
    <property type="entry name" value="P-loop containing nucleoside triphosphate hydrolases"/>
    <property type="match status" value="1"/>
</dbReference>
<dbReference type="InterPro" id="IPR027417">
    <property type="entry name" value="P-loop_NTPase"/>
</dbReference>
<organism evidence="5 6">
    <name type="scientific">Lihuaxuella thermophila</name>
    <dbReference type="NCBI Taxonomy" id="1173111"/>
    <lineage>
        <taxon>Bacteria</taxon>
        <taxon>Bacillati</taxon>
        <taxon>Bacillota</taxon>
        <taxon>Bacilli</taxon>
        <taxon>Bacillales</taxon>
        <taxon>Thermoactinomycetaceae</taxon>
        <taxon>Lihuaxuella</taxon>
    </lineage>
</organism>
<evidence type="ECO:0000256" key="3">
    <source>
        <dbReference type="ARBA" id="ARBA00022840"/>
    </source>
</evidence>
<evidence type="ECO:0000256" key="1">
    <source>
        <dbReference type="ARBA" id="ARBA00022448"/>
    </source>
</evidence>
<accession>A0A1H8J3U0</accession>
<sequence>MLQLNRLGKVYGGSILCTALKDIDLTVDRGEFLGIMGPSGSGKTTLLRLIAALDVPTSGEVLIDGRNPHLLPRNELARFRRRELGLVLQDFNLLDTMTVEENIVMPLALEGVQYGEMAEKAAMVADQLGIGNILHKRVHEISGGQAQRAAIARAIIHGPGMLLCDEITGNLDSKSSQGVMEVLEAVHQTDGATILLVTHDPMVASYCRRVVFIKDGQLYNEIICGENRQHFFQRIMDTLSLMGGNIHDRMAFRLS</sequence>
<dbReference type="InterPro" id="IPR015854">
    <property type="entry name" value="ABC_transpr_LolD-like"/>
</dbReference>
<name>A0A1H8J3U0_9BACL</name>
<dbReference type="STRING" id="1173111.SAMN05444955_12150"/>
<dbReference type="Pfam" id="PF00005">
    <property type="entry name" value="ABC_tran"/>
    <property type="match status" value="1"/>
</dbReference>
<dbReference type="PANTHER" id="PTHR24220:SF494">
    <property type="entry name" value="ABC TRANSPORTER ATP-BINDING PROTEIN YXDL"/>
    <property type="match status" value="1"/>
</dbReference>
<evidence type="ECO:0000256" key="2">
    <source>
        <dbReference type="ARBA" id="ARBA00022741"/>
    </source>
</evidence>
<dbReference type="InterPro" id="IPR017871">
    <property type="entry name" value="ABC_transporter-like_CS"/>
</dbReference>
<dbReference type="CDD" id="cd03255">
    <property type="entry name" value="ABC_MJ0796_LolCDE_FtsE"/>
    <property type="match status" value="1"/>
</dbReference>
<reference evidence="5 6" key="1">
    <citation type="submission" date="2016-10" db="EMBL/GenBank/DDBJ databases">
        <authorList>
            <person name="de Groot N.N."/>
        </authorList>
    </citation>
    <scope>NUCLEOTIDE SEQUENCE [LARGE SCALE GENOMIC DNA]</scope>
    <source>
        <strain evidence="5 6">DSM 46701</strain>
    </source>
</reference>
<proteinExistence type="predicted"/>
<keyword evidence="2" id="KW-0547">Nucleotide-binding</keyword>
<dbReference type="PROSITE" id="PS00211">
    <property type="entry name" value="ABC_TRANSPORTER_1"/>
    <property type="match status" value="1"/>
</dbReference>
<dbReference type="AlphaFoldDB" id="A0A1H8J3U0"/>
<evidence type="ECO:0000313" key="5">
    <source>
        <dbReference type="EMBL" id="SEN75560.1"/>
    </source>
</evidence>
<dbReference type="SMART" id="SM00382">
    <property type="entry name" value="AAA"/>
    <property type="match status" value="1"/>
</dbReference>
<dbReference type="PROSITE" id="PS50893">
    <property type="entry name" value="ABC_TRANSPORTER_2"/>
    <property type="match status" value="1"/>
</dbReference>
<protein>
    <submittedName>
        <fullName evidence="5">Putative ABC transport system ATP-binding protein</fullName>
    </submittedName>
</protein>
<dbReference type="GO" id="GO:0016887">
    <property type="term" value="F:ATP hydrolysis activity"/>
    <property type="evidence" value="ECO:0007669"/>
    <property type="project" value="InterPro"/>
</dbReference>
<dbReference type="GO" id="GO:0005524">
    <property type="term" value="F:ATP binding"/>
    <property type="evidence" value="ECO:0007669"/>
    <property type="project" value="UniProtKB-KW"/>
</dbReference>
<feature type="domain" description="ABC transporter" evidence="4">
    <location>
        <begin position="2"/>
        <end position="240"/>
    </location>
</feature>
<gene>
    <name evidence="5" type="ORF">SAMN05444955_12150</name>
</gene>
<dbReference type="EMBL" id="FOCQ01000021">
    <property type="protein sequence ID" value="SEN75560.1"/>
    <property type="molecule type" value="Genomic_DNA"/>
</dbReference>
<dbReference type="PANTHER" id="PTHR24220">
    <property type="entry name" value="IMPORT ATP-BINDING PROTEIN"/>
    <property type="match status" value="1"/>
</dbReference>
<dbReference type="Gene3D" id="3.40.50.300">
    <property type="entry name" value="P-loop containing nucleotide triphosphate hydrolases"/>
    <property type="match status" value="1"/>
</dbReference>
<dbReference type="FunFam" id="3.40.50.300:FF:000032">
    <property type="entry name" value="Export ABC transporter ATP-binding protein"/>
    <property type="match status" value="1"/>
</dbReference>
<dbReference type="Proteomes" id="UP000199695">
    <property type="component" value="Unassembled WGS sequence"/>
</dbReference>
<dbReference type="GO" id="GO:0022857">
    <property type="term" value="F:transmembrane transporter activity"/>
    <property type="evidence" value="ECO:0007669"/>
    <property type="project" value="TreeGrafter"/>
</dbReference>
<evidence type="ECO:0000259" key="4">
    <source>
        <dbReference type="PROSITE" id="PS50893"/>
    </source>
</evidence>
<dbReference type="InterPro" id="IPR017911">
    <property type="entry name" value="MacB-like_ATP-bd"/>
</dbReference>
<dbReference type="InterPro" id="IPR003593">
    <property type="entry name" value="AAA+_ATPase"/>
</dbReference>
<dbReference type="InterPro" id="IPR003439">
    <property type="entry name" value="ABC_transporter-like_ATP-bd"/>
</dbReference>
<keyword evidence="6" id="KW-1185">Reference proteome</keyword>
<keyword evidence="1" id="KW-0813">Transport</keyword>
<keyword evidence="3 5" id="KW-0067">ATP-binding</keyword>